<name>A0ABT7ZZU3_9PROT</name>
<keyword evidence="2" id="KW-1185">Reference proteome</keyword>
<evidence type="ECO:0000313" key="2">
    <source>
        <dbReference type="Proteomes" id="UP001529369"/>
    </source>
</evidence>
<accession>A0ABT7ZZU3</accession>
<sequence length="133" mass="13808">MLAVVRAIAAGEAAEVRDILAAVTPGGSKSLLPMLAAQALIAAGICERICWVVPRGSLRLQAEEVFADPACRQALGHGLSVRAADNTPGDPCRGLAGYVTTYQDVAAVPDCTWPPSAGTATCWWLTKFTICPG</sequence>
<dbReference type="RefSeq" id="WP_290314720.1">
    <property type="nucleotide sequence ID" value="NZ_JAUFPN010000009.1"/>
</dbReference>
<reference evidence="2" key="1">
    <citation type="journal article" date="2019" name="Int. J. Syst. Evol. Microbiol.">
        <title>The Global Catalogue of Microorganisms (GCM) 10K type strain sequencing project: providing services to taxonomists for standard genome sequencing and annotation.</title>
        <authorList>
            <consortium name="The Broad Institute Genomics Platform"/>
            <consortium name="The Broad Institute Genome Sequencing Center for Infectious Disease"/>
            <person name="Wu L."/>
            <person name="Ma J."/>
        </authorList>
    </citation>
    <scope>NUCLEOTIDE SEQUENCE [LARGE SCALE GENOMIC DNA]</scope>
    <source>
        <strain evidence="2">CECT 7131</strain>
    </source>
</reference>
<dbReference type="EMBL" id="JAUFPN010000009">
    <property type="protein sequence ID" value="MDN3562990.1"/>
    <property type="molecule type" value="Genomic_DNA"/>
</dbReference>
<proteinExistence type="predicted"/>
<organism evidence="1 2">
    <name type="scientific">Paeniroseomonas aquatica</name>
    <dbReference type="NCBI Taxonomy" id="373043"/>
    <lineage>
        <taxon>Bacteria</taxon>
        <taxon>Pseudomonadati</taxon>
        <taxon>Pseudomonadota</taxon>
        <taxon>Alphaproteobacteria</taxon>
        <taxon>Acetobacterales</taxon>
        <taxon>Acetobacteraceae</taxon>
        <taxon>Paeniroseomonas</taxon>
    </lineage>
</organism>
<dbReference type="Proteomes" id="UP001529369">
    <property type="component" value="Unassembled WGS sequence"/>
</dbReference>
<protein>
    <submittedName>
        <fullName evidence="1">Uncharacterized protein</fullName>
    </submittedName>
</protein>
<comment type="caution">
    <text evidence="1">The sequence shown here is derived from an EMBL/GenBank/DDBJ whole genome shotgun (WGS) entry which is preliminary data.</text>
</comment>
<gene>
    <name evidence="1" type="ORF">QWZ14_01170</name>
</gene>
<evidence type="ECO:0000313" key="1">
    <source>
        <dbReference type="EMBL" id="MDN3562990.1"/>
    </source>
</evidence>